<sequence length="976" mass="106710">MAHVSPHDSHSTSTLPTSTPPPSPPLTASRRSHAPKQFPAASQSNPPEQREGARPDSIPQTHSQPTHAADPRSQHSASELSPRGTPDAVMVAARAAAAAAAAASYTSHELAIAYSMVTSDAQQEEQQDRERAEQREEEEKRRQRRQQEHQNAKLRDQDPASHQSHPLPSRGRTYRQERVDFPQGFADSPPHAGYARQDGGDYHEDCREQEQRQEDGQQGYGKFEHGSGGSVQIDPGARSDSGRHGAHHPRIRSAPHSFPSQQQPHTRDQKHATVSHHPNALNRYPFSIPSISAKLDQPHPEDGSDALSSLWKKTAPLQEPYFRTRHTIASQHTLSTLGGVLFSLDEVPAEFNQDMYIAMRNRIFELEAKAVNYSPFSHSRKRSIDRSDPDDYPVRYGYGTDIPHYSKRASHGNSSRSSRGHGYPMEDQNPSPVHRPSSSYPSWYTPEVYTNGRYPQQHSRHEVEHSNDPRSSGPHHYELGSDPSSRPGSPLLVGHRQQALPPMRTGYTPPPPSEAQGRPSHPPHSYRPAAQSLDSHQSQARHEERPPHPDSPTSPGSHSPTPPRVFGPQVDRPIKKSTRPLECSNCMALDSVVWKPKVDVVLVEDPPMSGLTSSANDEDASARSKILCPPCTIYLQTHGKPRPVGPFRANFLKKIHTRFKRELQEVRFQGWQDAQVLEIEDRMSEREFQMVFNGLDDSDASQITSGQVSASGSPAPMSSSALGLASTVVDTTAATTVATSGAASDASELESKEPRDAPSSIGEAKKNDNIAIKIEDDDDDAQALTRKALKPENIEVRTFQSEASVGELFGHRWRTEPVVGYTLVHFGGSDRTRMVPMNPTVPSLTITFNRSEQSITFAFRVLVNGLCLLSSGGGPPALHMPEMADDDESEEDEEEVVVVPDNDKEDQSSPSPPPPMGLATADSGAAQDAASSLALTATPSKEGEATNASEAVDADVHAHEDTPAVNTANNGANPNA</sequence>
<name>A0A9P7ZZ24_MORAP</name>
<evidence type="ECO:0000313" key="3">
    <source>
        <dbReference type="Proteomes" id="UP000717515"/>
    </source>
</evidence>
<feature type="compositionally biased region" description="Basic and acidic residues" evidence="1">
    <location>
        <begin position="126"/>
        <end position="159"/>
    </location>
</feature>
<feature type="compositionally biased region" description="Low complexity" evidence="1">
    <location>
        <begin position="709"/>
        <end position="719"/>
    </location>
</feature>
<feature type="region of interest" description="Disordered" evidence="1">
    <location>
        <begin position="877"/>
        <end position="976"/>
    </location>
</feature>
<feature type="compositionally biased region" description="Low complexity" evidence="1">
    <location>
        <begin position="411"/>
        <end position="422"/>
    </location>
</feature>
<evidence type="ECO:0000256" key="1">
    <source>
        <dbReference type="SAM" id="MobiDB-lite"/>
    </source>
</evidence>
<feature type="compositionally biased region" description="Polar residues" evidence="1">
    <location>
        <begin position="964"/>
        <end position="976"/>
    </location>
</feature>
<feature type="region of interest" description="Disordered" evidence="1">
    <location>
        <begin position="699"/>
        <end position="719"/>
    </location>
</feature>
<dbReference type="Proteomes" id="UP000717515">
    <property type="component" value="Unassembled WGS sequence"/>
</dbReference>
<feature type="compositionally biased region" description="Basic residues" evidence="1">
    <location>
        <begin position="244"/>
        <end position="253"/>
    </location>
</feature>
<reference evidence="2" key="1">
    <citation type="submission" date="2021-07" db="EMBL/GenBank/DDBJ databases">
        <title>Draft genome of Mortierella alpina, strain LL118, isolated from an aspen leaf litter sample.</title>
        <authorList>
            <person name="Yang S."/>
            <person name="Vinatzer B.A."/>
        </authorList>
    </citation>
    <scope>NUCLEOTIDE SEQUENCE</scope>
    <source>
        <strain evidence="2">LL118</strain>
    </source>
</reference>
<dbReference type="EMBL" id="JAIFTL010000241">
    <property type="protein sequence ID" value="KAG9320974.1"/>
    <property type="molecule type" value="Genomic_DNA"/>
</dbReference>
<protein>
    <submittedName>
        <fullName evidence="2">Uncharacterized protein</fullName>
    </submittedName>
</protein>
<organism evidence="2 3">
    <name type="scientific">Mortierella alpina</name>
    <name type="common">Oleaginous fungus</name>
    <name type="synonym">Mortierella renispora</name>
    <dbReference type="NCBI Taxonomy" id="64518"/>
    <lineage>
        <taxon>Eukaryota</taxon>
        <taxon>Fungi</taxon>
        <taxon>Fungi incertae sedis</taxon>
        <taxon>Mucoromycota</taxon>
        <taxon>Mortierellomycotina</taxon>
        <taxon>Mortierellomycetes</taxon>
        <taxon>Mortierellales</taxon>
        <taxon>Mortierellaceae</taxon>
        <taxon>Mortierella</taxon>
    </lineage>
</organism>
<gene>
    <name evidence="2" type="ORF">KVV02_000605</name>
</gene>
<feature type="compositionally biased region" description="Basic and acidic residues" evidence="1">
    <location>
        <begin position="1"/>
        <end position="10"/>
    </location>
</feature>
<feature type="region of interest" description="Disordered" evidence="1">
    <location>
        <begin position="739"/>
        <end position="771"/>
    </location>
</feature>
<feature type="compositionally biased region" description="Basic and acidic residues" evidence="1">
    <location>
        <begin position="382"/>
        <end position="393"/>
    </location>
</feature>
<comment type="caution">
    <text evidence="2">The sequence shown here is derived from an EMBL/GenBank/DDBJ whole genome shotgun (WGS) entry which is preliminary data.</text>
</comment>
<dbReference type="AlphaFoldDB" id="A0A9P7ZZ24"/>
<feature type="compositionally biased region" description="Basic and acidic residues" evidence="1">
    <location>
        <begin position="459"/>
        <end position="468"/>
    </location>
</feature>
<feature type="compositionally biased region" description="Basic and acidic residues" evidence="1">
    <location>
        <begin position="198"/>
        <end position="215"/>
    </location>
</feature>
<accession>A0A9P7ZZ24</accession>
<proteinExistence type="predicted"/>
<feature type="region of interest" description="Disordered" evidence="1">
    <location>
        <begin position="118"/>
        <end position="285"/>
    </location>
</feature>
<feature type="region of interest" description="Disordered" evidence="1">
    <location>
        <begin position="1"/>
        <end position="85"/>
    </location>
</feature>
<feature type="compositionally biased region" description="Low complexity" evidence="1">
    <location>
        <begin position="918"/>
        <end position="938"/>
    </location>
</feature>
<feature type="compositionally biased region" description="Polar residues" evidence="1">
    <location>
        <begin position="428"/>
        <end position="442"/>
    </location>
</feature>
<feature type="region of interest" description="Disordered" evidence="1">
    <location>
        <begin position="376"/>
        <end position="577"/>
    </location>
</feature>
<evidence type="ECO:0000313" key="2">
    <source>
        <dbReference type="EMBL" id="KAG9320974.1"/>
    </source>
</evidence>
<feature type="compositionally biased region" description="Acidic residues" evidence="1">
    <location>
        <begin position="883"/>
        <end position="896"/>
    </location>
</feature>